<comment type="caution">
    <text evidence="1">The sequence shown here is derived from an EMBL/GenBank/DDBJ whole genome shotgun (WGS) entry which is preliminary data.</text>
</comment>
<name>A0AAV4Y0B3_CAEEX</name>
<dbReference type="EMBL" id="BPLR01001094">
    <property type="protein sequence ID" value="GIY99890.1"/>
    <property type="molecule type" value="Genomic_DNA"/>
</dbReference>
<gene>
    <name evidence="1" type="ORF">CEXT_492131</name>
</gene>
<organism evidence="1 2">
    <name type="scientific">Caerostris extrusa</name>
    <name type="common">Bark spider</name>
    <name type="synonym">Caerostris bankana</name>
    <dbReference type="NCBI Taxonomy" id="172846"/>
    <lineage>
        <taxon>Eukaryota</taxon>
        <taxon>Metazoa</taxon>
        <taxon>Ecdysozoa</taxon>
        <taxon>Arthropoda</taxon>
        <taxon>Chelicerata</taxon>
        <taxon>Arachnida</taxon>
        <taxon>Araneae</taxon>
        <taxon>Araneomorphae</taxon>
        <taxon>Entelegynae</taxon>
        <taxon>Araneoidea</taxon>
        <taxon>Araneidae</taxon>
        <taxon>Caerostris</taxon>
    </lineage>
</organism>
<accession>A0AAV4Y0B3</accession>
<keyword evidence="2" id="KW-1185">Reference proteome</keyword>
<sequence>MKFDVYYTSSKFCYTIWNEKVPEEAFTEEGVCTPNFFRAKLKPFGAIDLSCPHKKTTTFGSTSLVGFFNLESQRAIQQAIPGFSQKF</sequence>
<proteinExistence type="predicted"/>
<evidence type="ECO:0000313" key="2">
    <source>
        <dbReference type="Proteomes" id="UP001054945"/>
    </source>
</evidence>
<evidence type="ECO:0000313" key="1">
    <source>
        <dbReference type="EMBL" id="GIY99890.1"/>
    </source>
</evidence>
<protein>
    <submittedName>
        <fullName evidence="1">Uncharacterized protein</fullName>
    </submittedName>
</protein>
<reference evidence="1 2" key="1">
    <citation type="submission" date="2021-06" db="EMBL/GenBank/DDBJ databases">
        <title>Caerostris extrusa draft genome.</title>
        <authorList>
            <person name="Kono N."/>
            <person name="Arakawa K."/>
        </authorList>
    </citation>
    <scope>NUCLEOTIDE SEQUENCE [LARGE SCALE GENOMIC DNA]</scope>
</reference>
<dbReference type="AlphaFoldDB" id="A0AAV4Y0B3"/>
<dbReference type="Proteomes" id="UP001054945">
    <property type="component" value="Unassembled WGS sequence"/>
</dbReference>